<protein>
    <submittedName>
        <fullName evidence="4">Pentatricopeptide repeat domain protein</fullName>
    </submittedName>
</protein>
<evidence type="ECO:0000256" key="1">
    <source>
        <dbReference type="ARBA" id="ARBA00022737"/>
    </source>
</evidence>
<evidence type="ECO:0000259" key="3">
    <source>
        <dbReference type="Pfam" id="PF23276"/>
    </source>
</evidence>
<dbReference type="OrthoDB" id="185373at2759"/>
<feature type="repeat" description="PPR" evidence="2">
    <location>
        <begin position="312"/>
        <end position="346"/>
    </location>
</feature>
<dbReference type="PROSITE" id="PS51375">
    <property type="entry name" value="PPR"/>
    <property type="match status" value="1"/>
</dbReference>
<organism evidence="4 5">
    <name type="scientific">Malassezia restricta (strain ATCC 96810 / NBRC 103918 / CBS 7877)</name>
    <name type="common">Seborrheic dermatitis infection agent</name>
    <dbReference type="NCBI Taxonomy" id="425264"/>
    <lineage>
        <taxon>Eukaryota</taxon>
        <taxon>Fungi</taxon>
        <taxon>Dikarya</taxon>
        <taxon>Basidiomycota</taxon>
        <taxon>Ustilaginomycotina</taxon>
        <taxon>Malasseziomycetes</taxon>
        <taxon>Malasseziales</taxon>
        <taxon>Malasseziaceae</taxon>
        <taxon>Malassezia</taxon>
    </lineage>
</organism>
<dbReference type="Gene3D" id="1.25.40.10">
    <property type="entry name" value="Tetratricopeptide repeat domain"/>
    <property type="match status" value="2"/>
</dbReference>
<accession>A0A3G2RZB0</accession>
<dbReference type="InterPro" id="IPR057027">
    <property type="entry name" value="TPR_mt"/>
</dbReference>
<dbReference type="STRING" id="425264.A0A3G2RZB0"/>
<dbReference type="NCBIfam" id="TIGR00756">
    <property type="entry name" value="PPR"/>
    <property type="match status" value="1"/>
</dbReference>
<feature type="domain" description="Pentatricopeptide repeat-containing protein-mitochondrial" evidence="3">
    <location>
        <begin position="495"/>
        <end position="611"/>
    </location>
</feature>
<name>A0A3G2RZB0_MALR7</name>
<evidence type="ECO:0000256" key="2">
    <source>
        <dbReference type="PROSITE-ProRule" id="PRU00708"/>
    </source>
</evidence>
<proteinExistence type="predicted"/>
<dbReference type="AlphaFoldDB" id="A0A3G2RZB0"/>
<dbReference type="Pfam" id="PF23276">
    <property type="entry name" value="TPR_24"/>
    <property type="match status" value="1"/>
</dbReference>
<reference evidence="4 5" key="1">
    <citation type="submission" date="2018-10" db="EMBL/GenBank/DDBJ databases">
        <title>Complete genome sequence of Malassezia restricta CBS 7877.</title>
        <authorList>
            <person name="Morand S.C."/>
            <person name="Bertignac M."/>
            <person name="Iltis A."/>
            <person name="Kolder I."/>
            <person name="Pirovano W."/>
            <person name="Jourdain R."/>
            <person name="Clavaud C."/>
        </authorList>
    </citation>
    <scope>NUCLEOTIDE SEQUENCE [LARGE SCALE GENOMIC DNA]</scope>
    <source>
        <strain evidence="4 5">CBS 7877</strain>
    </source>
</reference>
<keyword evidence="1" id="KW-0677">Repeat</keyword>
<dbReference type="InterPro" id="IPR011990">
    <property type="entry name" value="TPR-like_helical_dom_sf"/>
</dbReference>
<evidence type="ECO:0000313" key="5">
    <source>
        <dbReference type="Proteomes" id="UP000269793"/>
    </source>
</evidence>
<dbReference type="VEuPathDB" id="FungiDB:DNF11_0065"/>
<evidence type="ECO:0000313" key="4">
    <source>
        <dbReference type="EMBL" id="AYO41015.1"/>
    </source>
</evidence>
<dbReference type="Proteomes" id="UP000269793">
    <property type="component" value="Chromosome I"/>
</dbReference>
<dbReference type="InterPro" id="IPR002885">
    <property type="entry name" value="PPR_rpt"/>
</dbReference>
<keyword evidence="5" id="KW-1185">Reference proteome</keyword>
<dbReference type="EMBL" id="CP033148">
    <property type="protein sequence ID" value="AYO41015.1"/>
    <property type="molecule type" value="Genomic_DNA"/>
</dbReference>
<gene>
    <name evidence="4" type="ORF">DNF11_0065</name>
</gene>
<sequence>MGEAFLPCTSTPQTVRIQEVLDQVPVTPKYACPLDHDALQVVQQRCARVTQTQRPSSQSEALSAADEAWSCRFLGSAPQERPEVPAAFAFDHYEHVQAYAHSVPVRDQDAAETKPIRISPHIGHVAVSPKNPTLVLQISVYSRRHVPLSRRSRGLDGSSPDFSHDTPASHDIDGELVHAQTIECTSAHTLESLVSEMACRHCDLPHARYAQPQACPRHWTGAEDAGQDNGIYPGFDAFPLQTDVCVMIDDKLYSRMDPAKDPDTSYVRALQQAAPSMMTFLRHAKFGGTLQNTRISELECLTVHRPYWLLHMLGVWRQMMRVFARQGMVSEALALLDDMKACHVYPHIDVLDMALEAAVQADHVARIQDVLSYYAAEPMHPLTILSGRHVANWTPTTYTHLLHHCARTSNLEYMILLVNTARARAVVLGEDALLHIVRCAHQAGEPRIAYDMARNLFNNASARVWMNVLRTCAVHMYAPGIQTAWEHSRPLEADEGLLIAILHAASRHGYTELVSSALSCISELTDVHLIPAWEAFCEAQQFDRAMDALGELHACGAETPPMARLVSKAAESIDVLKCASAALLRAPRSVPSEAWSAVMYAAAELQHMPTARILGYAAPQPTSGIIQAWLQCCLDTKDRAEAERAWSFMHEQDIIPTATCFERMARMHLMQEQYEEAFTLLEQTKQCALVPTRRIIMMSVGAI</sequence>